<dbReference type="InterPro" id="IPR025855">
    <property type="entry name" value="Replic_Relax"/>
</dbReference>
<dbReference type="Pfam" id="PF13814">
    <property type="entry name" value="Replic_Relax"/>
    <property type="match status" value="1"/>
</dbReference>
<proteinExistence type="predicted"/>
<dbReference type="AlphaFoldDB" id="A0A934N7Z8"/>
<organism evidence="1 2">
    <name type="scientific">Candidatus Nephthysia bennettiae</name>
    <dbReference type="NCBI Taxonomy" id="3127016"/>
    <lineage>
        <taxon>Bacteria</taxon>
        <taxon>Bacillati</taxon>
        <taxon>Candidatus Dormiibacterota</taxon>
        <taxon>Candidatus Dormibacteria</taxon>
        <taxon>Candidatus Dormibacterales</taxon>
        <taxon>Candidatus Dormibacteraceae</taxon>
        <taxon>Candidatus Nephthysia</taxon>
    </lineage>
</organism>
<comment type="caution">
    <text evidence="1">The sequence shown here is derived from an EMBL/GenBank/DDBJ whole genome shotgun (WGS) entry which is preliminary data.</text>
</comment>
<dbReference type="InterPro" id="IPR036390">
    <property type="entry name" value="WH_DNA-bd_sf"/>
</dbReference>
<evidence type="ECO:0000313" key="1">
    <source>
        <dbReference type="EMBL" id="MBJ7597064.1"/>
    </source>
</evidence>
<dbReference type="EMBL" id="JAEKNR010000035">
    <property type="protein sequence ID" value="MBJ7597064.1"/>
    <property type="molecule type" value="Genomic_DNA"/>
</dbReference>
<evidence type="ECO:0000313" key="2">
    <source>
        <dbReference type="Proteomes" id="UP000612893"/>
    </source>
</evidence>
<gene>
    <name evidence="1" type="ORF">JF922_03120</name>
</gene>
<dbReference type="Proteomes" id="UP000612893">
    <property type="component" value="Unassembled WGS sequence"/>
</dbReference>
<keyword evidence="2" id="KW-1185">Reference proteome</keyword>
<sequence length="227" mass="25516">MGVVSPITTRKGVVTVRDVEVLRWIGRHGVVSTEQIAKRFWPAECASRTVRRRLCILGEAGLLRASRPGWRRQSKVWLATASGLRLAEVALRPSRLVGWRLSHDLALVDLSEQLLAKEVGSLWLTERELMVGGWRTSLKLRRLPDGLLVQADGRRYAVELEASRKDAERLRRIVNDYLPALAGPNALAGVLWYARPQLSAAVEQLRSAVKSQGLSWAFEIRTWHGRS</sequence>
<dbReference type="SUPFAM" id="SSF46785">
    <property type="entry name" value="Winged helix' DNA-binding domain"/>
    <property type="match status" value="1"/>
</dbReference>
<reference evidence="1" key="1">
    <citation type="submission" date="2020-10" db="EMBL/GenBank/DDBJ databases">
        <title>Ca. Dormibacterota MAGs.</title>
        <authorList>
            <person name="Montgomery K."/>
        </authorList>
    </citation>
    <scope>NUCLEOTIDE SEQUENCE [LARGE SCALE GENOMIC DNA]</scope>
    <source>
        <strain evidence="1">SC8812_S17_10</strain>
    </source>
</reference>
<protein>
    <submittedName>
        <fullName evidence="1">Replication-relaxation family protein</fullName>
    </submittedName>
</protein>
<accession>A0A934N7Z8</accession>
<name>A0A934N7Z8_9BACT</name>